<dbReference type="PANTHER" id="PTHR43464:SF19">
    <property type="entry name" value="UBIQUINONE BIOSYNTHESIS O-METHYLTRANSFERASE, MITOCHONDRIAL"/>
    <property type="match status" value="1"/>
</dbReference>
<dbReference type="Proteomes" id="UP000011910">
    <property type="component" value="Unassembled WGS sequence"/>
</dbReference>
<dbReference type="GO" id="GO:0008757">
    <property type="term" value="F:S-adenosylmethionine-dependent methyltransferase activity"/>
    <property type="evidence" value="ECO:0007669"/>
    <property type="project" value="InterPro"/>
</dbReference>
<evidence type="ECO:0000256" key="2">
    <source>
        <dbReference type="ARBA" id="ARBA00022679"/>
    </source>
</evidence>
<keyword evidence="1" id="KW-0489">Methyltransferase</keyword>
<organism evidence="5 6">
    <name type="scientific">Cesiribacter andamanensis AMV16</name>
    <dbReference type="NCBI Taxonomy" id="1279009"/>
    <lineage>
        <taxon>Bacteria</taxon>
        <taxon>Pseudomonadati</taxon>
        <taxon>Bacteroidota</taxon>
        <taxon>Cytophagia</taxon>
        <taxon>Cytophagales</taxon>
        <taxon>Cesiribacteraceae</taxon>
        <taxon>Cesiribacter</taxon>
    </lineage>
</organism>
<proteinExistence type="predicted"/>
<evidence type="ECO:0000256" key="3">
    <source>
        <dbReference type="ARBA" id="ARBA00022691"/>
    </source>
</evidence>
<protein>
    <recommendedName>
        <fullName evidence="4">Methyltransferase type 11 domain-containing protein</fullName>
    </recommendedName>
</protein>
<dbReference type="CDD" id="cd02440">
    <property type="entry name" value="AdoMet_MTases"/>
    <property type="match status" value="1"/>
</dbReference>
<accession>M7NML1</accession>
<dbReference type="Pfam" id="PF08241">
    <property type="entry name" value="Methyltransf_11"/>
    <property type="match status" value="1"/>
</dbReference>
<keyword evidence="2" id="KW-0808">Transferase</keyword>
<dbReference type="eggNOG" id="COG0500">
    <property type="taxonomic scope" value="Bacteria"/>
</dbReference>
<dbReference type="InterPro" id="IPR013216">
    <property type="entry name" value="Methyltransf_11"/>
</dbReference>
<evidence type="ECO:0000256" key="1">
    <source>
        <dbReference type="ARBA" id="ARBA00022603"/>
    </source>
</evidence>
<feature type="domain" description="Methyltransferase type 11" evidence="4">
    <location>
        <begin position="33"/>
        <end position="134"/>
    </location>
</feature>
<dbReference type="InterPro" id="IPR029063">
    <property type="entry name" value="SAM-dependent_MTases_sf"/>
</dbReference>
<reference evidence="5 6" key="1">
    <citation type="journal article" date="2013" name="Genome Announc.">
        <title>Draft Genome Sequence of Cesiribacter andamanensis Strain AMV16T, Isolated from a Soil Sample from a Mud Volcano in the Andaman Islands, India.</title>
        <authorList>
            <person name="Shivaji S."/>
            <person name="Ara S."/>
            <person name="Begum Z."/>
            <person name="Srinivas T.N."/>
            <person name="Singh A."/>
            <person name="Kumar Pinnaka A."/>
        </authorList>
    </citation>
    <scope>NUCLEOTIDE SEQUENCE [LARGE SCALE GENOMIC DNA]</scope>
    <source>
        <strain evidence="5 6">AMV16</strain>
    </source>
</reference>
<dbReference type="OrthoDB" id="9804312at2"/>
<evidence type="ECO:0000313" key="6">
    <source>
        <dbReference type="Proteomes" id="UP000011910"/>
    </source>
</evidence>
<dbReference type="EMBL" id="AODQ01000038">
    <property type="protein sequence ID" value="EMR03010.1"/>
    <property type="molecule type" value="Genomic_DNA"/>
</dbReference>
<dbReference type="Gene3D" id="3.40.50.150">
    <property type="entry name" value="Vaccinia Virus protein VP39"/>
    <property type="match status" value="1"/>
</dbReference>
<dbReference type="STRING" id="1279009.ADICEAN_01859"/>
<evidence type="ECO:0000313" key="5">
    <source>
        <dbReference type="EMBL" id="EMR03010.1"/>
    </source>
</evidence>
<sequence length="232" mass="25994">MTPPELNNELGNIDLYLLDAILKGYFPAGCAVLDAGCGEGRNLHWFLKGGYPVWGIDSNPAAIRMLRFVANSLQKGYPLERFASGSLTAMPYANELFEAVICSAVLHFAESREQFIQMWGELWRVLRTGGLLFIRTATDLGLSQEELTPADQGRYLLPDGSQRFLLSQALLDELLQQYPLQWREPYKSVVVAGQRSMGVLVLQKTIRPPDEYYIQWNSLLPPSVLPLSGSAW</sequence>
<dbReference type="AlphaFoldDB" id="M7NML1"/>
<dbReference type="PANTHER" id="PTHR43464">
    <property type="entry name" value="METHYLTRANSFERASE"/>
    <property type="match status" value="1"/>
</dbReference>
<evidence type="ECO:0000259" key="4">
    <source>
        <dbReference type="Pfam" id="PF08241"/>
    </source>
</evidence>
<name>M7NML1_9BACT</name>
<comment type="caution">
    <text evidence="5">The sequence shown here is derived from an EMBL/GenBank/DDBJ whole genome shotgun (WGS) entry which is preliminary data.</text>
</comment>
<keyword evidence="6" id="KW-1185">Reference proteome</keyword>
<gene>
    <name evidence="5" type="ORF">ADICEAN_01859</name>
</gene>
<dbReference type="RefSeq" id="WP_009195255.1">
    <property type="nucleotide sequence ID" value="NZ_AODQ01000038.1"/>
</dbReference>
<dbReference type="GO" id="GO:0032259">
    <property type="term" value="P:methylation"/>
    <property type="evidence" value="ECO:0007669"/>
    <property type="project" value="UniProtKB-KW"/>
</dbReference>
<keyword evidence="3" id="KW-0949">S-adenosyl-L-methionine</keyword>
<dbReference type="SUPFAM" id="SSF53335">
    <property type="entry name" value="S-adenosyl-L-methionine-dependent methyltransferases"/>
    <property type="match status" value="1"/>
</dbReference>